<evidence type="ECO:0000313" key="10">
    <source>
        <dbReference type="Proteomes" id="UP001597203"/>
    </source>
</evidence>
<proteinExistence type="predicted"/>
<dbReference type="PANTHER" id="PTHR41523:SF7">
    <property type="entry name" value="HISTIDINE KINASE"/>
    <property type="match status" value="1"/>
</dbReference>
<keyword evidence="4" id="KW-0808">Transferase</keyword>
<dbReference type="Proteomes" id="UP001597203">
    <property type="component" value="Unassembled WGS sequence"/>
</dbReference>
<sequence length="180" mass="19161">MVRAIVSQSLKSTVSIEEAGAAIDTRLATLNRTVEQLLDADWGAAPLDALVQNALVNFSPYAGRWQCSGPPVDLGPSSAMTLMLALNELATNAVKFGAFSNETGTVELTWQIVEVGGATQLWLLWTERGGPPVRKPERQGFGSRLISTAAGRSLRGRAEIDFPQSGVTWTLVAPLAALRG</sequence>
<evidence type="ECO:0000313" key="9">
    <source>
        <dbReference type="EMBL" id="MFD1104973.1"/>
    </source>
</evidence>
<comment type="catalytic activity">
    <reaction evidence="1">
        <text>ATP + protein L-histidine = ADP + protein N-phospho-L-histidine.</text>
        <dbReference type="EC" id="2.7.13.3"/>
    </reaction>
</comment>
<keyword evidence="6 9" id="KW-0418">Kinase</keyword>
<feature type="domain" description="Signal transduction histidine kinase HWE region" evidence="8">
    <location>
        <begin position="1"/>
        <end position="71"/>
    </location>
</feature>
<reference evidence="10" key="1">
    <citation type="journal article" date="2019" name="Int. J. Syst. Evol. Microbiol.">
        <title>The Global Catalogue of Microorganisms (GCM) 10K type strain sequencing project: providing services to taxonomists for standard genome sequencing and annotation.</title>
        <authorList>
            <consortium name="The Broad Institute Genomics Platform"/>
            <consortium name="The Broad Institute Genome Sequencing Center for Infectious Disease"/>
            <person name="Wu L."/>
            <person name="Ma J."/>
        </authorList>
    </citation>
    <scope>NUCLEOTIDE SEQUENCE [LARGE SCALE GENOMIC DNA]</scope>
    <source>
        <strain evidence="10">CCUG 54329</strain>
    </source>
</reference>
<accession>A0ABW3P1L7</accession>
<evidence type="ECO:0000256" key="5">
    <source>
        <dbReference type="ARBA" id="ARBA00022741"/>
    </source>
</evidence>
<name>A0ABW3P1L7_9SPHN</name>
<dbReference type="EMBL" id="JBHTLS010000116">
    <property type="protein sequence ID" value="MFD1104973.1"/>
    <property type="molecule type" value="Genomic_DNA"/>
</dbReference>
<comment type="caution">
    <text evidence="9">The sequence shown here is derived from an EMBL/GenBank/DDBJ whole genome shotgun (WGS) entry which is preliminary data.</text>
</comment>
<keyword evidence="7" id="KW-0067">ATP-binding</keyword>
<keyword evidence="10" id="KW-1185">Reference proteome</keyword>
<evidence type="ECO:0000256" key="7">
    <source>
        <dbReference type="ARBA" id="ARBA00022840"/>
    </source>
</evidence>
<dbReference type="InterPro" id="IPR036890">
    <property type="entry name" value="HATPase_C_sf"/>
</dbReference>
<dbReference type="InterPro" id="IPR011102">
    <property type="entry name" value="Sig_transdc_His_kinase_HWE"/>
</dbReference>
<protein>
    <recommendedName>
        <fullName evidence="2">histidine kinase</fullName>
        <ecNumber evidence="2">2.7.13.3</ecNumber>
    </recommendedName>
</protein>
<dbReference type="PANTHER" id="PTHR41523">
    <property type="entry name" value="TWO-COMPONENT SYSTEM SENSOR PROTEIN"/>
    <property type="match status" value="1"/>
</dbReference>
<dbReference type="Gene3D" id="3.30.565.10">
    <property type="entry name" value="Histidine kinase-like ATPase, C-terminal domain"/>
    <property type="match status" value="1"/>
</dbReference>
<dbReference type="SMART" id="SM00911">
    <property type="entry name" value="HWE_HK"/>
    <property type="match status" value="1"/>
</dbReference>
<dbReference type="EC" id="2.7.13.3" evidence="2"/>
<organism evidence="9 10">
    <name type="scientific">Sphingobium olei</name>
    <dbReference type="NCBI Taxonomy" id="420955"/>
    <lineage>
        <taxon>Bacteria</taxon>
        <taxon>Pseudomonadati</taxon>
        <taxon>Pseudomonadota</taxon>
        <taxon>Alphaproteobacteria</taxon>
        <taxon>Sphingomonadales</taxon>
        <taxon>Sphingomonadaceae</taxon>
        <taxon>Sphingobium</taxon>
    </lineage>
</organism>
<evidence type="ECO:0000256" key="4">
    <source>
        <dbReference type="ARBA" id="ARBA00022679"/>
    </source>
</evidence>
<evidence type="ECO:0000256" key="1">
    <source>
        <dbReference type="ARBA" id="ARBA00000085"/>
    </source>
</evidence>
<evidence type="ECO:0000256" key="3">
    <source>
        <dbReference type="ARBA" id="ARBA00022553"/>
    </source>
</evidence>
<evidence type="ECO:0000256" key="6">
    <source>
        <dbReference type="ARBA" id="ARBA00022777"/>
    </source>
</evidence>
<evidence type="ECO:0000259" key="8">
    <source>
        <dbReference type="SMART" id="SM00911"/>
    </source>
</evidence>
<keyword evidence="3" id="KW-0597">Phosphoprotein</keyword>
<dbReference type="SUPFAM" id="SSF55874">
    <property type="entry name" value="ATPase domain of HSP90 chaperone/DNA topoisomerase II/histidine kinase"/>
    <property type="match status" value="1"/>
</dbReference>
<dbReference type="GO" id="GO:0016301">
    <property type="term" value="F:kinase activity"/>
    <property type="evidence" value="ECO:0007669"/>
    <property type="project" value="UniProtKB-KW"/>
</dbReference>
<dbReference type="Pfam" id="PF07536">
    <property type="entry name" value="HWE_HK"/>
    <property type="match status" value="1"/>
</dbReference>
<gene>
    <name evidence="9" type="ORF">ACFQ24_08825</name>
</gene>
<keyword evidence="5" id="KW-0547">Nucleotide-binding</keyword>
<evidence type="ECO:0000256" key="2">
    <source>
        <dbReference type="ARBA" id="ARBA00012438"/>
    </source>
</evidence>